<evidence type="ECO:0000256" key="7">
    <source>
        <dbReference type="ARBA" id="ARBA00023004"/>
    </source>
</evidence>
<evidence type="ECO:0000256" key="5">
    <source>
        <dbReference type="ARBA" id="ARBA00022723"/>
    </source>
</evidence>
<evidence type="ECO:0000256" key="1">
    <source>
        <dbReference type="ARBA" id="ARBA00001971"/>
    </source>
</evidence>
<comment type="cofactor">
    <cofactor evidence="1">
        <name>heme</name>
        <dbReference type="ChEBI" id="CHEBI:30413"/>
    </cofactor>
</comment>
<evidence type="ECO:0000313" key="11">
    <source>
        <dbReference type="Proteomes" id="UP000189701"/>
    </source>
</evidence>
<organism evidence="11 12">
    <name type="scientific">Nicotiana sylvestris</name>
    <name type="common">Wood tobacco</name>
    <name type="synonym">South American tobacco</name>
    <dbReference type="NCBI Taxonomy" id="4096"/>
    <lineage>
        <taxon>Eukaryota</taxon>
        <taxon>Viridiplantae</taxon>
        <taxon>Streptophyta</taxon>
        <taxon>Embryophyta</taxon>
        <taxon>Tracheophyta</taxon>
        <taxon>Spermatophyta</taxon>
        <taxon>Magnoliopsida</taxon>
        <taxon>eudicotyledons</taxon>
        <taxon>Gunneridae</taxon>
        <taxon>Pentapetalae</taxon>
        <taxon>asterids</taxon>
        <taxon>lamiids</taxon>
        <taxon>Solanales</taxon>
        <taxon>Solanaceae</taxon>
        <taxon>Nicotianoideae</taxon>
        <taxon>Nicotianeae</taxon>
        <taxon>Nicotiana</taxon>
    </lineage>
</organism>
<evidence type="ECO:0000256" key="6">
    <source>
        <dbReference type="ARBA" id="ARBA00023002"/>
    </source>
</evidence>
<dbReference type="GO" id="GO:0016705">
    <property type="term" value="F:oxidoreductase activity, acting on paired donors, with incorporation or reduction of molecular oxygen"/>
    <property type="evidence" value="ECO:0007669"/>
    <property type="project" value="InterPro"/>
</dbReference>
<keyword evidence="9" id="KW-0472">Membrane</keyword>
<evidence type="ECO:0000256" key="3">
    <source>
        <dbReference type="ARBA" id="ARBA00010617"/>
    </source>
</evidence>
<evidence type="ECO:0000256" key="8">
    <source>
        <dbReference type="ARBA" id="ARBA00023033"/>
    </source>
</evidence>
<keyword evidence="7" id="KW-0408">Iron</keyword>
<reference evidence="12" key="2">
    <citation type="submission" date="2025-08" db="UniProtKB">
        <authorList>
            <consortium name="RefSeq"/>
        </authorList>
    </citation>
    <scope>IDENTIFICATION</scope>
    <source>
        <tissue evidence="12">Leaf</tissue>
    </source>
</reference>
<dbReference type="GO" id="GO:0005506">
    <property type="term" value="F:iron ion binding"/>
    <property type="evidence" value="ECO:0007669"/>
    <property type="project" value="InterPro"/>
</dbReference>
<evidence type="ECO:0000313" key="12">
    <source>
        <dbReference type="RefSeq" id="XP_009770874.1"/>
    </source>
</evidence>
<feature type="signal peptide" evidence="10">
    <location>
        <begin position="1"/>
        <end position="18"/>
    </location>
</feature>
<dbReference type="GO" id="GO:0020037">
    <property type="term" value="F:heme binding"/>
    <property type="evidence" value="ECO:0007669"/>
    <property type="project" value="InterPro"/>
</dbReference>
<proteinExistence type="inferred from homology"/>
<keyword evidence="6" id="KW-0560">Oxidoreductase</keyword>
<dbReference type="SUPFAM" id="SSF48264">
    <property type="entry name" value="Cytochrome P450"/>
    <property type="match status" value="1"/>
</dbReference>
<evidence type="ECO:0000256" key="9">
    <source>
        <dbReference type="ARBA" id="ARBA00023136"/>
    </source>
</evidence>
<gene>
    <name evidence="12" type="primary">LOC104221497</name>
</gene>
<sequence length="308" mass="35385">MASIWLALALVALPFLLQKMFKLKKKLPPRPRSGLPLNGNLHMIGENLHQDLYKIAKKYGPIMTIRFGLVPTIVASSPHAAEHFLKNHDLIFASRPYNAACHYIFYNQRNVIMAKYGPYWRNKRKLCTLQLLSSVKFNSFQPMRKQELEILINFHKKAALNQDEVDISAKVAYLSANMACLMVFGKKYNIDEDNKGFKGVIQETSHIAARPNLAELFPFLRFLDLQGLARRMKQVAKGCDEFLENVIDEHVHLSTDEKKQTSNIADTLMGIMQSGKAEFEFDRCHVKAVLLVIFIRVQYMYLFIFCSP</sequence>
<evidence type="ECO:0000256" key="2">
    <source>
        <dbReference type="ARBA" id="ARBA00004370"/>
    </source>
</evidence>
<dbReference type="Proteomes" id="UP000189701">
    <property type="component" value="Unplaced"/>
</dbReference>
<evidence type="ECO:0000256" key="4">
    <source>
        <dbReference type="ARBA" id="ARBA00022617"/>
    </source>
</evidence>
<dbReference type="PANTHER" id="PTHR47943:SF2">
    <property type="entry name" value="CYTOCHROME P450"/>
    <property type="match status" value="1"/>
</dbReference>
<dbReference type="eggNOG" id="KOG0156">
    <property type="taxonomic scope" value="Eukaryota"/>
</dbReference>
<dbReference type="PRINTS" id="PR00463">
    <property type="entry name" value="EP450I"/>
</dbReference>
<comment type="similarity">
    <text evidence="3">Belongs to the cytochrome P450 family.</text>
</comment>
<dbReference type="RefSeq" id="XP_009770874.1">
    <property type="nucleotide sequence ID" value="XM_009772572.1"/>
</dbReference>
<comment type="subcellular location">
    <subcellularLocation>
        <location evidence="2">Membrane</location>
    </subcellularLocation>
</comment>
<dbReference type="InterPro" id="IPR001128">
    <property type="entry name" value="Cyt_P450"/>
</dbReference>
<evidence type="ECO:0000256" key="10">
    <source>
        <dbReference type="SAM" id="SignalP"/>
    </source>
</evidence>
<dbReference type="GO" id="GO:0016020">
    <property type="term" value="C:membrane"/>
    <property type="evidence" value="ECO:0007669"/>
    <property type="project" value="UniProtKB-SubCell"/>
</dbReference>
<protein>
    <submittedName>
        <fullName evidence="12">Cytochrome P450 CYP736A12-like</fullName>
    </submittedName>
</protein>
<accession>A0A1U7W888</accession>
<dbReference type="PANTHER" id="PTHR47943">
    <property type="entry name" value="CYTOCHROME P450 93A3-LIKE"/>
    <property type="match status" value="1"/>
</dbReference>
<dbReference type="GO" id="GO:0004497">
    <property type="term" value="F:monooxygenase activity"/>
    <property type="evidence" value="ECO:0007669"/>
    <property type="project" value="UniProtKB-KW"/>
</dbReference>
<keyword evidence="10" id="KW-0732">Signal</keyword>
<dbReference type="InterPro" id="IPR036396">
    <property type="entry name" value="Cyt_P450_sf"/>
</dbReference>
<keyword evidence="8" id="KW-0503">Monooxygenase</keyword>
<dbReference type="InterPro" id="IPR002401">
    <property type="entry name" value="Cyt_P450_E_grp-I"/>
</dbReference>
<name>A0A1U7W888_NICSY</name>
<dbReference type="AlphaFoldDB" id="A0A1U7W888"/>
<keyword evidence="11" id="KW-1185">Reference proteome</keyword>
<dbReference type="Gene3D" id="1.10.630.10">
    <property type="entry name" value="Cytochrome P450"/>
    <property type="match status" value="1"/>
</dbReference>
<dbReference type="OrthoDB" id="1294538at2759"/>
<dbReference type="Pfam" id="PF00067">
    <property type="entry name" value="p450"/>
    <property type="match status" value="1"/>
</dbReference>
<feature type="chain" id="PRO_5010524577" evidence="10">
    <location>
        <begin position="19"/>
        <end position="308"/>
    </location>
</feature>
<keyword evidence="5" id="KW-0479">Metal-binding</keyword>
<keyword evidence="4" id="KW-0349">Heme</keyword>
<reference evidence="11" key="1">
    <citation type="journal article" date="2013" name="Genome Biol.">
        <title>Reference genomes and transcriptomes of Nicotiana sylvestris and Nicotiana tomentosiformis.</title>
        <authorList>
            <person name="Sierro N."/>
            <person name="Battey J.N."/>
            <person name="Ouadi S."/>
            <person name="Bovet L."/>
            <person name="Goepfert S."/>
            <person name="Bakaher N."/>
            <person name="Peitsch M.C."/>
            <person name="Ivanov N.V."/>
        </authorList>
    </citation>
    <scope>NUCLEOTIDE SEQUENCE [LARGE SCALE GENOMIC DNA]</scope>
</reference>